<keyword evidence="2" id="KW-1185">Reference proteome</keyword>
<protein>
    <recommendedName>
        <fullName evidence="3">Methyltransferase</fullName>
    </recommendedName>
</protein>
<dbReference type="HOGENOM" id="CLU_067079_0_0_11"/>
<dbReference type="Proteomes" id="UP000001937">
    <property type="component" value="Chromosome"/>
</dbReference>
<accession>Q2JC21</accession>
<dbReference type="KEGG" id="fra:Francci3_1795"/>
<organism evidence="1 2">
    <name type="scientific">Frankia casuarinae (strain DSM 45818 / CECT 9043 / HFP020203 / CcI3)</name>
    <dbReference type="NCBI Taxonomy" id="106370"/>
    <lineage>
        <taxon>Bacteria</taxon>
        <taxon>Bacillati</taxon>
        <taxon>Actinomycetota</taxon>
        <taxon>Actinomycetes</taxon>
        <taxon>Frankiales</taxon>
        <taxon>Frankiaceae</taxon>
        <taxon>Frankia</taxon>
    </lineage>
</organism>
<sequence length="215" mass="22986">MNRAFLRNAVRFLAADCGIRQFLDIGTGLPATDNTHEVAQGVAPDARIVYVDNDPLVLTHARALLTSTPAGRTAYVEADLADPESILSSPVLADTLDLTRPVALSLIAILHFFPDVAEPYAIVARLMDALPAGSYLMLSHATGDFDPAVARAADSYRSQGIAGQLRSRAEVARFFDGLDLVNPGLVVAHRWRPGGPVEELADAQVSIYSAVARKP</sequence>
<dbReference type="PhylomeDB" id="Q2JC21"/>
<dbReference type="EMBL" id="CP000249">
    <property type="protein sequence ID" value="ABD11171.1"/>
    <property type="molecule type" value="Genomic_DNA"/>
</dbReference>
<dbReference type="STRING" id="106370.Francci3_1795"/>
<evidence type="ECO:0000313" key="2">
    <source>
        <dbReference type="Proteomes" id="UP000001937"/>
    </source>
</evidence>
<dbReference type="eggNOG" id="COG3315">
    <property type="taxonomic scope" value="Bacteria"/>
</dbReference>
<dbReference type="Pfam" id="PF04672">
    <property type="entry name" value="Methyltransf_19"/>
    <property type="match status" value="1"/>
</dbReference>
<evidence type="ECO:0000313" key="1">
    <source>
        <dbReference type="EMBL" id="ABD11171.1"/>
    </source>
</evidence>
<dbReference type="InterPro" id="IPR006764">
    <property type="entry name" value="SAM_dep_MeTrfase_SAV2177_type"/>
</dbReference>
<dbReference type="InterPro" id="IPR029063">
    <property type="entry name" value="SAM-dependent_MTases_sf"/>
</dbReference>
<evidence type="ECO:0008006" key="3">
    <source>
        <dbReference type="Google" id="ProtNLM"/>
    </source>
</evidence>
<reference evidence="1 2" key="1">
    <citation type="journal article" date="2007" name="Genome Res.">
        <title>Genome characteristics of facultatively symbiotic Frankia sp. strains reflect host range and host plant biogeography.</title>
        <authorList>
            <person name="Normand P."/>
            <person name="Lapierre P."/>
            <person name="Tisa L.S."/>
            <person name="Gogarten J.P."/>
            <person name="Alloisio N."/>
            <person name="Bagnarol E."/>
            <person name="Bassi C.A."/>
            <person name="Berry A.M."/>
            <person name="Bickhart D.M."/>
            <person name="Choisne N."/>
            <person name="Couloux A."/>
            <person name="Cournoyer B."/>
            <person name="Cruveiller S."/>
            <person name="Daubin V."/>
            <person name="Demange N."/>
            <person name="Francino M.P."/>
            <person name="Goltsman E."/>
            <person name="Huang Y."/>
            <person name="Kopp O.R."/>
            <person name="Labarre L."/>
            <person name="Lapidus A."/>
            <person name="Lavire C."/>
            <person name="Marechal J."/>
            <person name="Martinez M."/>
            <person name="Mastronunzio J.E."/>
            <person name="Mullin B.C."/>
            <person name="Niemann J."/>
            <person name="Pujic P."/>
            <person name="Rawnsley T."/>
            <person name="Rouy Z."/>
            <person name="Schenowitz C."/>
            <person name="Sellstedt A."/>
            <person name="Tavares F."/>
            <person name="Tomkins J.P."/>
            <person name="Vallenet D."/>
            <person name="Valverde C."/>
            <person name="Wall L.G."/>
            <person name="Wang Y."/>
            <person name="Medigue C."/>
            <person name="Benson D.R."/>
        </authorList>
    </citation>
    <scope>NUCLEOTIDE SEQUENCE [LARGE SCALE GENOMIC DNA]</scope>
    <source>
        <strain evidence="2">DSM 45818 / CECT 9043 / CcI3</strain>
    </source>
</reference>
<proteinExistence type="predicted"/>
<dbReference type="RefSeq" id="WP_011436231.1">
    <property type="nucleotide sequence ID" value="NC_007777.1"/>
</dbReference>
<dbReference type="AlphaFoldDB" id="Q2JC21"/>
<dbReference type="SUPFAM" id="SSF53335">
    <property type="entry name" value="S-adenosyl-L-methionine-dependent methyltransferases"/>
    <property type="match status" value="1"/>
</dbReference>
<gene>
    <name evidence="1" type="ordered locus">Francci3_1795</name>
</gene>
<dbReference type="Gene3D" id="3.40.50.150">
    <property type="entry name" value="Vaccinia Virus protein VP39"/>
    <property type="match status" value="1"/>
</dbReference>
<name>Q2JC21_FRACC</name>